<accession>A0AAQ3PFV9</accession>
<dbReference type="InterPro" id="IPR001810">
    <property type="entry name" value="F-box_dom"/>
</dbReference>
<feature type="domain" description="F-box/LRR-repeat protein 15/At3g58940/PEG3-like LRR" evidence="3">
    <location>
        <begin position="247"/>
        <end position="338"/>
    </location>
</feature>
<gene>
    <name evidence="4" type="ORF">U9M48_001401</name>
</gene>
<dbReference type="InterPro" id="IPR032675">
    <property type="entry name" value="LRR_dom_sf"/>
</dbReference>
<dbReference type="AlphaFoldDB" id="A0AAQ3PFV9"/>
<protein>
    <recommendedName>
        <fullName evidence="6">F-box domain-containing protein</fullName>
    </recommendedName>
</protein>
<evidence type="ECO:0000259" key="2">
    <source>
        <dbReference type="Pfam" id="PF00646"/>
    </source>
</evidence>
<proteinExistence type="predicted"/>
<dbReference type="SUPFAM" id="SSF52047">
    <property type="entry name" value="RNI-like"/>
    <property type="match status" value="1"/>
</dbReference>
<feature type="compositionally biased region" description="Acidic residues" evidence="1">
    <location>
        <begin position="195"/>
        <end position="205"/>
    </location>
</feature>
<dbReference type="Pfam" id="PF00646">
    <property type="entry name" value="F-box"/>
    <property type="match status" value="1"/>
</dbReference>
<dbReference type="PANTHER" id="PTHR31900:SF30">
    <property type="entry name" value="SUPERFAMILY PROTEIN, PUTATIVE-RELATED"/>
    <property type="match status" value="1"/>
</dbReference>
<dbReference type="Gene3D" id="3.80.10.10">
    <property type="entry name" value="Ribonuclease Inhibitor"/>
    <property type="match status" value="1"/>
</dbReference>
<keyword evidence="5" id="KW-1185">Reference proteome</keyword>
<feature type="domain" description="F-box" evidence="2">
    <location>
        <begin position="8"/>
        <end position="42"/>
    </location>
</feature>
<dbReference type="InterPro" id="IPR050232">
    <property type="entry name" value="FBL13/AtMIF1-like"/>
</dbReference>
<name>A0AAQ3PFV9_PASNO</name>
<dbReference type="Proteomes" id="UP001341281">
    <property type="component" value="Chromosome 01"/>
</dbReference>
<feature type="region of interest" description="Disordered" evidence="1">
    <location>
        <begin position="187"/>
        <end position="224"/>
    </location>
</feature>
<evidence type="ECO:0008006" key="6">
    <source>
        <dbReference type="Google" id="ProtNLM"/>
    </source>
</evidence>
<dbReference type="Pfam" id="PF24758">
    <property type="entry name" value="LRR_At5g56370"/>
    <property type="match status" value="1"/>
</dbReference>
<evidence type="ECO:0000259" key="3">
    <source>
        <dbReference type="Pfam" id="PF24758"/>
    </source>
</evidence>
<organism evidence="4 5">
    <name type="scientific">Paspalum notatum var. saurae</name>
    <dbReference type="NCBI Taxonomy" id="547442"/>
    <lineage>
        <taxon>Eukaryota</taxon>
        <taxon>Viridiplantae</taxon>
        <taxon>Streptophyta</taxon>
        <taxon>Embryophyta</taxon>
        <taxon>Tracheophyta</taxon>
        <taxon>Spermatophyta</taxon>
        <taxon>Magnoliopsida</taxon>
        <taxon>Liliopsida</taxon>
        <taxon>Poales</taxon>
        <taxon>Poaceae</taxon>
        <taxon>PACMAD clade</taxon>
        <taxon>Panicoideae</taxon>
        <taxon>Andropogonodae</taxon>
        <taxon>Paspaleae</taxon>
        <taxon>Paspalinae</taxon>
        <taxon>Paspalum</taxon>
    </lineage>
</organism>
<dbReference type="InterPro" id="IPR036047">
    <property type="entry name" value="F-box-like_dom_sf"/>
</dbReference>
<evidence type="ECO:0000313" key="4">
    <source>
        <dbReference type="EMBL" id="WVZ50114.1"/>
    </source>
</evidence>
<dbReference type="InterPro" id="IPR055411">
    <property type="entry name" value="LRR_FXL15/At3g58940/PEG3-like"/>
</dbReference>
<dbReference type="SUPFAM" id="SSF81383">
    <property type="entry name" value="F-box domain"/>
    <property type="match status" value="1"/>
</dbReference>
<evidence type="ECO:0000256" key="1">
    <source>
        <dbReference type="SAM" id="MobiDB-lite"/>
    </source>
</evidence>
<reference evidence="4 5" key="1">
    <citation type="submission" date="2024-02" db="EMBL/GenBank/DDBJ databases">
        <title>High-quality chromosome-scale genome assembly of Pensacola bahiagrass (Paspalum notatum Flugge var. saurae).</title>
        <authorList>
            <person name="Vega J.M."/>
            <person name="Podio M."/>
            <person name="Orjuela J."/>
            <person name="Siena L.A."/>
            <person name="Pessino S.C."/>
            <person name="Combes M.C."/>
            <person name="Mariac C."/>
            <person name="Albertini E."/>
            <person name="Pupilli F."/>
            <person name="Ortiz J.P.A."/>
            <person name="Leblanc O."/>
        </authorList>
    </citation>
    <scope>NUCLEOTIDE SEQUENCE [LARGE SCALE GENOMIC DNA]</scope>
    <source>
        <strain evidence="4">R1</strain>
        <tissue evidence="4">Leaf</tissue>
    </source>
</reference>
<dbReference type="EMBL" id="CP144745">
    <property type="protein sequence ID" value="WVZ50114.1"/>
    <property type="molecule type" value="Genomic_DNA"/>
</dbReference>
<evidence type="ECO:0000313" key="5">
    <source>
        <dbReference type="Proteomes" id="UP001341281"/>
    </source>
</evidence>
<sequence length="606" mass="65489">MDSGGDRLSRLGDTVLGHILSFLPSTEAARLATLSRRWRHVFAAVHTLSFHESEDPLATGYPWWPSRGYSPGYDDDSVPDDVTAPLLVTAVSAALLGRDQGARAAAAPLRVLRLAFDQYGFLGGDAKKAVDAWLTYARYHAGDALHIDLRLGTGPICDRAYTLRPDDAAEDGGGQAQVQDLGPYAMDAEPASHTEDDEDSEDDGEDSSKDSGSASPSPKRMRLDGGYEAAGVENRSPSPTEPSPGATQYVVPRSLFSCAALRSLRLDSCCLDLPTTIALPSLDTLHLTRVDGRTGAVQRLVSACPRLADLTLEACAELTKITVLDARLRRLALRCCHKLAAAAVASSELRAFEYRGAVPGPSFLTLHGPRAKVSFCTVDLCGAEQVGRPAMASLVGFLRLFVGVQRLHLTSARLGCGVGHGHPSNGVHVCNWECVFGHGSISSTLELPSFPALRNLELTGMLPDGDTDVITAVTRILQRTPSLETLSLFFLPEPYPVPESDYWYNSVNDEGLHAAHKLRYNQHARLAAPPDVEIPACLTERTKEINLVHYQGAMAQRALAKFLLCNAPVVNEVYCEFAPGPLLMQTKLMAEVKGWVMNKSANMTFF</sequence>
<dbReference type="PANTHER" id="PTHR31900">
    <property type="entry name" value="F-BOX/RNI SUPERFAMILY PROTEIN-RELATED"/>
    <property type="match status" value="1"/>
</dbReference>